<feature type="domain" description="Helix-hairpin-helix DNA-binding motif class 1" evidence="1">
    <location>
        <begin position="55"/>
        <end position="74"/>
    </location>
</feature>
<dbReference type="Pfam" id="PF12836">
    <property type="entry name" value="HHH_3"/>
    <property type="match status" value="1"/>
</dbReference>
<dbReference type="InterPro" id="IPR051675">
    <property type="entry name" value="Endo/Exo/Phosphatase_dom_1"/>
</dbReference>
<feature type="domain" description="Helix-hairpin-helix DNA-binding motif class 1" evidence="1">
    <location>
        <begin position="85"/>
        <end position="104"/>
    </location>
</feature>
<dbReference type="InterPro" id="IPR010994">
    <property type="entry name" value="RuvA_2-like"/>
</dbReference>
<evidence type="ECO:0000313" key="3">
    <source>
        <dbReference type="Proteomes" id="UP000658131"/>
    </source>
</evidence>
<organism evidence="2 3">
    <name type="scientific">Yanshouia hominis</name>
    <dbReference type="NCBI Taxonomy" id="2763673"/>
    <lineage>
        <taxon>Bacteria</taxon>
        <taxon>Bacillati</taxon>
        <taxon>Bacillota</taxon>
        <taxon>Clostridia</taxon>
        <taxon>Eubacteriales</taxon>
        <taxon>Oscillospiraceae</taxon>
        <taxon>Yanshouia</taxon>
    </lineage>
</organism>
<dbReference type="EMBL" id="JACRTB010000009">
    <property type="protein sequence ID" value="MBC8576208.1"/>
    <property type="molecule type" value="Genomic_DNA"/>
</dbReference>
<reference evidence="2 3" key="1">
    <citation type="submission" date="2020-08" db="EMBL/GenBank/DDBJ databases">
        <title>Genome public.</title>
        <authorList>
            <person name="Liu C."/>
            <person name="Sun Q."/>
        </authorList>
    </citation>
    <scope>NUCLEOTIDE SEQUENCE [LARGE SCALE GENOMIC DNA]</scope>
    <source>
        <strain evidence="2 3">BX1</strain>
    </source>
</reference>
<protein>
    <submittedName>
        <fullName evidence="2">Helix-hairpin-helix domain-containing protein</fullName>
    </submittedName>
</protein>
<dbReference type="Proteomes" id="UP000658131">
    <property type="component" value="Unassembled WGS sequence"/>
</dbReference>
<evidence type="ECO:0000259" key="1">
    <source>
        <dbReference type="SMART" id="SM00278"/>
    </source>
</evidence>
<gene>
    <name evidence="2" type="ORF">H8717_07275</name>
</gene>
<dbReference type="InterPro" id="IPR003583">
    <property type="entry name" value="Hlx-hairpin-Hlx_DNA-bd_motif"/>
</dbReference>
<dbReference type="PANTHER" id="PTHR21180">
    <property type="entry name" value="ENDONUCLEASE/EXONUCLEASE/PHOSPHATASE FAMILY DOMAIN-CONTAINING PROTEIN 1"/>
    <property type="match status" value="1"/>
</dbReference>
<dbReference type="Gene3D" id="1.10.150.320">
    <property type="entry name" value="Photosystem II 12 kDa extrinsic protein"/>
    <property type="match status" value="1"/>
</dbReference>
<proteinExistence type="predicted"/>
<accession>A0ABR7NKP2</accession>
<dbReference type="InterPro" id="IPR004509">
    <property type="entry name" value="Competence_ComEA_HhH"/>
</dbReference>
<name>A0ABR7NKP2_9FIRM</name>
<comment type="caution">
    <text evidence="2">The sequence shown here is derived from an EMBL/GenBank/DDBJ whole genome shotgun (WGS) entry which is preliminary data.</text>
</comment>
<dbReference type="NCBIfam" id="TIGR00426">
    <property type="entry name" value="competence protein ComEA helix-hairpin-helix repeat region"/>
    <property type="match status" value="1"/>
</dbReference>
<dbReference type="SUPFAM" id="SSF47781">
    <property type="entry name" value="RuvA domain 2-like"/>
    <property type="match status" value="1"/>
</dbReference>
<keyword evidence="3" id="KW-1185">Reference proteome</keyword>
<dbReference type="PANTHER" id="PTHR21180:SF32">
    <property type="entry name" value="ENDONUCLEASE_EXONUCLEASE_PHOSPHATASE FAMILY DOMAIN-CONTAINING PROTEIN 1"/>
    <property type="match status" value="1"/>
</dbReference>
<evidence type="ECO:0000313" key="2">
    <source>
        <dbReference type="EMBL" id="MBC8576208.1"/>
    </source>
</evidence>
<dbReference type="SMART" id="SM00278">
    <property type="entry name" value="HhH1"/>
    <property type="match status" value="2"/>
</dbReference>
<sequence>MRCMGVYCVALFLVLLGFLLMEYCAEETALELSAYQDLQPSPDIYLVGINSAGAADLQILPRIGPVLAQAIIDYRTQNGPFRSVEQLLEVPGIGEKTLEQLRPLISLD</sequence>